<evidence type="ECO:0000313" key="2">
    <source>
        <dbReference type="Proteomes" id="UP000800038"/>
    </source>
</evidence>
<protein>
    <recommendedName>
        <fullName evidence="3">Kinetochore protein mis14</fullName>
    </recommendedName>
</protein>
<dbReference type="GO" id="GO:0000444">
    <property type="term" value="C:MIS12/MIND type complex"/>
    <property type="evidence" value="ECO:0007669"/>
    <property type="project" value="TreeGrafter"/>
</dbReference>
<dbReference type="AlphaFoldDB" id="A0A6A5SG48"/>
<keyword evidence="2" id="KW-1185">Reference proteome</keyword>
<dbReference type="PANTHER" id="PTHR31749">
    <property type="entry name" value="KINETOCHORE-ASSOCIATED PROTEIN NSL1 HOMOLOG"/>
    <property type="match status" value="1"/>
</dbReference>
<dbReference type="Proteomes" id="UP000800038">
    <property type="component" value="Unassembled WGS sequence"/>
</dbReference>
<organism evidence="1 2">
    <name type="scientific">Clathrospora elynae</name>
    <dbReference type="NCBI Taxonomy" id="706981"/>
    <lineage>
        <taxon>Eukaryota</taxon>
        <taxon>Fungi</taxon>
        <taxon>Dikarya</taxon>
        <taxon>Ascomycota</taxon>
        <taxon>Pezizomycotina</taxon>
        <taxon>Dothideomycetes</taxon>
        <taxon>Pleosporomycetidae</taxon>
        <taxon>Pleosporales</taxon>
        <taxon>Diademaceae</taxon>
        <taxon>Clathrospora</taxon>
    </lineage>
</organism>
<reference evidence="1" key="1">
    <citation type="journal article" date="2020" name="Stud. Mycol.">
        <title>101 Dothideomycetes genomes: a test case for predicting lifestyles and emergence of pathogens.</title>
        <authorList>
            <person name="Haridas S."/>
            <person name="Albert R."/>
            <person name="Binder M."/>
            <person name="Bloem J."/>
            <person name="Labutti K."/>
            <person name="Salamov A."/>
            <person name="Andreopoulos B."/>
            <person name="Baker S."/>
            <person name="Barry K."/>
            <person name="Bills G."/>
            <person name="Bluhm B."/>
            <person name="Cannon C."/>
            <person name="Castanera R."/>
            <person name="Culley D."/>
            <person name="Daum C."/>
            <person name="Ezra D."/>
            <person name="Gonzalez J."/>
            <person name="Henrissat B."/>
            <person name="Kuo A."/>
            <person name="Liang C."/>
            <person name="Lipzen A."/>
            <person name="Lutzoni F."/>
            <person name="Magnuson J."/>
            <person name="Mondo S."/>
            <person name="Nolan M."/>
            <person name="Ohm R."/>
            <person name="Pangilinan J."/>
            <person name="Park H.-J."/>
            <person name="Ramirez L."/>
            <person name="Alfaro M."/>
            <person name="Sun H."/>
            <person name="Tritt A."/>
            <person name="Yoshinaga Y."/>
            <person name="Zwiers L.-H."/>
            <person name="Turgeon B."/>
            <person name="Goodwin S."/>
            <person name="Spatafora J."/>
            <person name="Crous P."/>
            <person name="Grigoriev I."/>
        </authorList>
    </citation>
    <scope>NUCLEOTIDE SEQUENCE</scope>
    <source>
        <strain evidence="1">CBS 161.51</strain>
    </source>
</reference>
<dbReference type="InterPro" id="IPR013950">
    <property type="entry name" value="Mis14/Nsl1"/>
</dbReference>
<dbReference type="GO" id="GO:0000070">
    <property type="term" value="P:mitotic sister chromatid segregation"/>
    <property type="evidence" value="ECO:0007669"/>
    <property type="project" value="InterPro"/>
</dbReference>
<evidence type="ECO:0000313" key="1">
    <source>
        <dbReference type="EMBL" id="KAF1939615.1"/>
    </source>
</evidence>
<proteinExistence type="predicted"/>
<dbReference type="EMBL" id="ML976078">
    <property type="protein sequence ID" value="KAF1939615.1"/>
    <property type="molecule type" value="Genomic_DNA"/>
</dbReference>
<dbReference type="OrthoDB" id="2135762at2759"/>
<gene>
    <name evidence="1" type="ORF">EJ02DRAFT_408286</name>
</gene>
<dbReference type="PANTHER" id="PTHR31749:SF3">
    <property type="entry name" value="KINETOCHORE-ASSOCIATED PROTEIN NSL1 HOMOLOG"/>
    <property type="match status" value="1"/>
</dbReference>
<evidence type="ECO:0008006" key="3">
    <source>
        <dbReference type="Google" id="ProtNLM"/>
    </source>
</evidence>
<name>A0A6A5SG48_9PLEO</name>
<accession>A0A6A5SG48</accession>
<sequence>MDNAHRKLELQSPADLAYLTSQIRTAARQKLDLHLPPVSDTTEPDELRCSVETLVDTFLAQVLQGMRHNISINGIDVLVARERGGEAVNEQGHRIHGVSVNEVGLEEKEGGGEVEHIEYEAFDDKLRTRLASTIAKRDALIAGISQHRRTTAAAAAKTLQAQFESENEAMLTTAAEMERSASVVEEGDLARIEGIPRQGDMGRSWERAVEGLQRLNKGLPETRARLERAGHVVGYLGGGK</sequence>